<dbReference type="PANTHER" id="PTHR33446">
    <property type="entry name" value="PROTEIN TONB-RELATED"/>
    <property type="match status" value="1"/>
</dbReference>
<organism evidence="3 4">
    <name type="scientific">Taishania pollutisoli</name>
    <dbReference type="NCBI Taxonomy" id="2766479"/>
    <lineage>
        <taxon>Bacteria</taxon>
        <taxon>Pseudomonadati</taxon>
        <taxon>Bacteroidota</taxon>
        <taxon>Flavobacteriia</taxon>
        <taxon>Flavobacteriales</taxon>
        <taxon>Crocinitomicaceae</taxon>
        <taxon>Taishania</taxon>
    </lineage>
</organism>
<proteinExistence type="predicted"/>
<accession>A0A8J6PAV8</accession>
<dbReference type="AlphaFoldDB" id="A0A8J6PAV8"/>
<dbReference type="InterPro" id="IPR051045">
    <property type="entry name" value="TonB-dependent_transducer"/>
</dbReference>
<gene>
    <name evidence="3" type="ORF">H9Y05_14260</name>
</gene>
<dbReference type="InterPro" id="IPR011652">
    <property type="entry name" value="MORN_2"/>
</dbReference>
<dbReference type="Gene3D" id="2.20.110.10">
    <property type="entry name" value="Histone H3 K4-specific methyltransferase SET7/9 N-terminal domain"/>
    <property type="match status" value="1"/>
</dbReference>
<dbReference type="GO" id="GO:0098797">
    <property type="term" value="C:plasma membrane protein complex"/>
    <property type="evidence" value="ECO:0007669"/>
    <property type="project" value="TreeGrafter"/>
</dbReference>
<evidence type="ECO:0000256" key="1">
    <source>
        <dbReference type="SAM" id="SignalP"/>
    </source>
</evidence>
<sequence>MNKFYYSLFTIAILLSLNGYGQNSADTLFLNEYNKQTSVKDSIHYYQIIDEIKNGVYFVKRYTTSDVLIMTGGYTSFDPEVIKEGEFVYYYESGSVKANEHYKNNQQEGKEYNYYESGKLKLEANYVDGEYHGLFKTYYENGNVKREDKYTNGKLKKGKCYSDEGKKINYYSYYIEAEYPGGMDEMMDYLAQETKYPLKMVEIGSQTRFSISFCVDIDGSTTGIKLKKNQGEIHPLFVEEAVRVIQNMPKWKPGLIDGEPVKSYFNLPFTFKLK</sequence>
<feature type="chain" id="PRO_5035212435" evidence="1">
    <location>
        <begin position="22"/>
        <end position="274"/>
    </location>
</feature>
<dbReference type="GO" id="GO:0031992">
    <property type="term" value="F:energy transducer activity"/>
    <property type="evidence" value="ECO:0007669"/>
    <property type="project" value="TreeGrafter"/>
</dbReference>
<dbReference type="EMBL" id="JACVEL010000012">
    <property type="protein sequence ID" value="MBC9813636.1"/>
    <property type="molecule type" value="Genomic_DNA"/>
</dbReference>
<feature type="domain" description="TonB C-terminal" evidence="2">
    <location>
        <begin position="194"/>
        <end position="273"/>
    </location>
</feature>
<dbReference type="PANTHER" id="PTHR33446:SF2">
    <property type="entry name" value="PROTEIN TONB"/>
    <property type="match status" value="1"/>
</dbReference>
<name>A0A8J6PAV8_9FLAO</name>
<protein>
    <submittedName>
        <fullName evidence="3">Energy transducer TonB</fullName>
    </submittedName>
</protein>
<dbReference type="SUPFAM" id="SSF74653">
    <property type="entry name" value="TolA/TonB C-terminal domain"/>
    <property type="match status" value="1"/>
</dbReference>
<feature type="signal peptide" evidence="1">
    <location>
        <begin position="1"/>
        <end position="21"/>
    </location>
</feature>
<evidence type="ECO:0000313" key="3">
    <source>
        <dbReference type="EMBL" id="MBC9813636.1"/>
    </source>
</evidence>
<dbReference type="Pfam" id="PF03544">
    <property type="entry name" value="TonB_C"/>
    <property type="match status" value="1"/>
</dbReference>
<dbReference type="InterPro" id="IPR037682">
    <property type="entry name" value="TonB_C"/>
</dbReference>
<dbReference type="SUPFAM" id="SSF82185">
    <property type="entry name" value="Histone H3 K4-specific methyltransferase SET7/9 N-terminal domain"/>
    <property type="match status" value="1"/>
</dbReference>
<evidence type="ECO:0000313" key="4">
    <source>
        <dbReference type="Proteomes" id="UP000652681"/>
    </source>
</evidence>
<evidence type="ECO:0000259" key="2">
    <source>
        <dbReference type="Pfam" id="PF03544"/>
    </source>
</evidence>
<keyword evidence="1" id="KW-0732">Signal</keyword>
<dbReference type="Pfam" id="PF07661">
    <property type="entry name" value="MORN_2"/>
    <property type="match status" value="3"/>
</dbReference>
<dbReference type="Gene3D" id="3.30.1150.10">
    <property type="match status" value="1"/>
</dbReference>
<dbReference type="GO" id="GO:0055085">
    <property type="term" value="P:transmembrane transport"/>
    <property type="evidence" value="ECO:0007669"/>
    <property type="project" value="InterPro"/>
</dbReference>
<dbReference type="Proteomes" id="UP000652681">
    <property type="component" value="Unassembled WGS sequence"/>
</dbReference>
<dbReference type="RefSeq" id="WP_216714674.1">
    <property type="nucleotide sequence ID" value="NZ_JACVEL010000012.1"/>
</dbReference>
<reference evidence="3" key="1">
    <citation type="submission" date="2020-09" db="EMBL/GenBank/DDBJ databases">
        <title>Taishania pollutisoli gen. nov., sp. nov., Isolated from Tetrabromobisphenol A-Contaminated Soil.</title>
        <authorList>
            <person name="Chen Q."/>
        </authorList>
    </citation>
    <scope>NUCLEOTIDE SEQUENCE</scope>
    <source>
        <strain evidence="3">CZZ-1</strain>
    </source>
</reference>
<keyword evidence="4" id="KW-1185">Reference proteome</keyword>
<comment type="caution">
    <text evidence="3">The sequence shown here is derived from an EMBL/GenBank/DDBJ whole genome shotgun (WGS) entry which is preliminary data.</text>
</comment>